<organism evidence="2 3">
    <name type="scientific">Hypholoma sublateritium (strain FD-334 SS-4)</name>
    <dbReference type="NCBI Taxonomy" id="945553"/>
    <lineage>
        <taxon>Eukaryota</taxon>
        <taxon>Fungi</taxon>
        <taxon>Dikarya</taxon>
        <taxon>Basidiomycota</taxon>
        <taxon>Agaricomycotina</taxon>
        <taxon>Agaricomycetes</taxon>
        <taxon>Agaricomycetidae</taxon>
        <taxon>Agaricales</taxon>
        <taxon>Agaricineae</taxon>
        <taxon>Strophariaceae</taxon>
        <taxon>Hypholoma</taxon>
    </lineage>
</organism>
<evidence type="ECO:0000256" key="1">
    <source>
        <dbReference type="SAM" id="MobiDB-lite"/>
    </source>
</evidence>
<keyword evidence="3" id="KW-1185">Reference proteome</keyword>
<feature type="compositionally biased region" description="Basic residues" evidence="1">
    <location>
        <begin position="63"/>
        <end position="76"/>
    </location>
</feature>
<dbReference type="EMBL" id="KN817518">
    <property type="protein sequence ID" value="KJA29644.1"/>
    <property type="molecule type" value="Genomic_DNA"/>
</dbReference>
<gene>
    <name evidence="2" type="ORF">HYPSUDRAFT_31600</name>
</gene>
<accession>A0A0D2PFX2</accession>
<name>A0A0D2PFX2_HYPSF</name>
<dbReference type="AlphaFoldDB" id="A0A0D2PFX2"/>
<sequence length="76" mass="8892">MYRWNLKQRRTVMHTNIAHGPSDVFIRPNSDTAHIDVHCASKHAFFYTMTSKAIRYRPPTPRIGHKSKSITKLKSR</sequence>
<reference evidence="3" key="1">
    <citation type="submission" date="2014-04" db="EMBL/GenBank/DDBJ databases">
        <title>Evolutionary Origins and Diversification of the Mycorrhizal Mutualists.</title>
        <authorList>
            <consortium name="DOE Joint Genome Institute"/>
            <consortium name="Mycorrhizal Genomics Consortium"/>
            <person name="Kohler A."/>
            <person name="Kuo A."/>
            <person name="Nagy L.G."/>
            <person name="Floudas D."/>
            <person name="Copeland A."/>
            <person name="Barry K.W."/>
            <person name="Cichocki N."/>
            <person name="Veneault-Fourrey C."/>
            <person name="LaButti K."/>
            <person name="Lindquist E.A."/>
            <person name="Lipzen A."/>
            <person name="Lundell T."/>
            <person name="Morin E."/>
            <person name="Murat C."/>
            <person name="Riley R."/>
            <person name="Ohm R."/>
            <person name="Sun H."/>
            <person name="Tunlid A."/>
            <person name="Henrissat B."/>
            <person name="Grigoriev I.V."/>
            <person name="Hibbett D.S."/>
            <person name="Martin F."/>
        </authorList>
    </citation>
    <scope>NUCLEOTIDE SEQUENCE [LARGE SCALE GENOMIC DNA]</scope>
    <source>
        <strain evidence="3">FD-334 SS-4</strain>
    </source>
</reference>
<dbReference type="Proteomes" id="UP000054270">
    <property type="component" value="Unassembled WGS sequence"/>
</dbReference>
<evidence type="ECO:0000313" key="2">
    <source>
        <dbReference type="EMBL" id="KJA29644.1"/>
    </source>
</evidence>
<feature type="region of interest" description="Disordered" evidence="1">
    <location>
        <begin position="57"/>
        <end position="76"/>
    </location>
</feature>
<proteinExistence type="predicted"/>
<protein>
    <submittedName>
        <fullName evidence="2">Uncharacterized protein</fullName>
    </submittedName>
</protein>
<evidence type="ECO:0000313" key="3">
    <source>
        <dbReference type="Proteomes" id="UP000054270"/>
    </source>
</evidence>